<evidence type="ECO:0008006" key="5">
    <source>
        <dbReference type="Google" id="ProtNLM"/>
    </source>
</evidence>
<feature type="chain" id="PRO_5002482498" description="Chitin-binding type-4 domain-containing protein" evidence="2">
    <location>
        <begin position="20"/>
        <end position="411"/>
    </location>
</feature>
<feature type="signal peptide" evidence="2">
    <location>
        <begin position="1"/>
        <end position="19"/>
    </location>
</feature>
<keyword evidence="2" id="KW-0732">Signal</keyword>
<reference evidence="3 4" key="1">
    <citation type="submission" date="2015-03" db="EMBL/GenBank/DDBJ databases">
        <authorList>
            <person name="Radwan O."/>
            <person name="Al-Naeli F.A."/>
            <person name="Rendon G.A."/>
            <person name="Fields C."/>
        </authorList>
    </citation>
    <scope>NUCLEOTIDE SEQUENCE [LARGE SCALE GENOMIC DNA]</scope>
    <source>
        <strain evidence="3">CR-DP1</strain>
    </source>
</reference>
<dbReference type="Gene3D" id="2.70.50.70">
    <property type="match status" value="1"/>
</dbReference>
<gene>
    <name evidence="3" type="ORF">TD95_002188</name>
</gene>
<dbReference type="Proteomes" id="UP000033483">
    <property type="component" value="Unassembled WGS sequence"/>
</dbReference>
<evidence type="ECO:0000256" key="2">
    <source>
        <dbReference type="SAM" id="SignalP"/>
    </source>
</evidence>
<evidence type="ECO:0000313" key="3">
    <source>
        <dbReference type="EMBL" id="KKA29038.1"/>
    </source>
</evidence>
<dbReference type="PANTHER" id="PTHR36182">
    <property type="entry name" value="PROTEIN, PUTATIVE (AFU_ORTHOLOGUE AFUA_6G10930)-RELATED"/>
    <property type="match status" value="1"/>
</dbReference>
<organism evidence="3 4">
    <name type="scientific">Thielaviopsis punctulata</name>
    <dbReference type="NCBI Taxonomy" id="72032"/>
    <lineage>
        <taxon>Eukaryota</taxon>
        <taxon>Fungi</taxon>
        <taxon>Dikarya</taxon>
        <taxon>Ascomycota</taxon>
        <taxon>Pezizomycotina</taxon>
        <taxon>Sordariomycetes</taxon>
        <taxon>Hypocreomycetidae</taxon>
        <taxon>Microascales</taxon>
        <taxon>Ceratocystidaceae</taxon>
        <taxon>Thielaviopsis</taxon>
    </lineage>
</organism>
<sequence>MSFFKSFVASLAVASTASAHMVITKPVPINAINLNNSPLSGKGTDFPCKFVSGGYSYTADSPENEYDIGSDDNELAFMGSAVHGGGSCQISLTYDRPPTKDSVWKVLTSIEGGCPARNTAGNFAANSASFIDPYTYNFTIPSGLEAGKYTLAWTWFNKIGNREMYMNCALVTLNGSGGSKSTYDALPDMMVGNIGNGCSTKDDTDVVFPDPGENLQKLNGATTAFASPIGKCTATGAVSAAATAATSVAATSAAAITTAASTTSAPYGGVFYPTSGDSSSAATSTPVTVTPISQGAAAVSQAPAAAATSATSGSSSSSNSSGSSGTSSTSSTSSSSGSGSGYTAGTACSDEGAWNCISGSSFQRCASGTWSAVQDMASGLTCTSGVSATLSYTATSRVKRAIRAGAKMLRF</sequence>
<evidence type="ECO:0000313" key="4">
    <source>
        <dbReference type="Proteomes" id="UP000033483"/>
    </source>
</evidence>
<comment type="caution">
    <text evidence="3">The sequence shown here is derived from an EMBL/GenBank/DDBJ whole genome shotgun (WGS) entry which is preliminary data.</text>
</comment>
<dbReference type="PANTHER" id="PTHR36182:SF2">
    <property type="entry name" value="LYTIC POLYSACCHARIDE MONOOXYGENASE"/>
    <property type="match status" value="1"/>
</dbReference>
<evidence type="ECO:0000256" key="1">
    <source>
        <dbReference type="SAM" id="MobiDB-lite"/>
    </source>
</evidence>
<proteinExistence type="predicted"/>
<accession>A0A0F4ZGK6</accession>
<protein>
    <recommendedName>
        <fullName evidence="5">Chitin-binding type-4 domain-containing protein</fullName>
    </recommendedName>
</protein>
<keyword evidence="4" id="KW-1185">Reference proteome</keyword>
<dbReference type="AlphaFoldDB" id="A0A0F4ZGK6"/>
<feature type="region of interest" description="Disordered" evidence="1">
    <location>
        <begin position="309"/>
        <end position="339"/>
    </location>
</feature>
<dbReference type="OrthoDB" id="2342176at2759"/>
<dbReference type="EMBL" id="LAEV01001030">
    <property type="protein sequence ID" value="KKA29038.1"/>
    <property type="molecule type" value="Genomic_DNA"/>
</dbReference>
<name>A0A0F4ZGK6_9PEZI</name>